<dbReference type="EMBL" id="WJEE01000064">
    <property type="protein sequence ID" value="MRI68405.1"/>
    <property type="molecule type" value="Genomic_DNA"/>
</dbReference>
<name>A0A6N7R5C3_9BACI</name>
<dbReference type="RefSeq" id="WP_153836887.1">
    <property type="nucleotide sequence ID" value="NZ_JBHUMW010000009.1"/>
</dbReference>
<evidence type="ECO:0000313" key="2">
    <source>
        <dbReference type="Proteomes" id="UP000435187"/>
    </source>
</evidence>
<proteinExistence type="predicted"/>
<accession>A0A6N7R5C3</accession>
<dbReference type="Proteomes" id="UP000435187">
    <property type="component" value="Unassembled WGS sequence"/>
</dbReference>
<gene>
    <name evidence="1" type="ORF">GH885_19035</name>
</gene>
<protein>
    <submittedName>
        <fullName evidence="1">Uncharacterized protein</fullName>
    </submittedName>
</protein>
<reference evidence="1 2" key="1">
    <citation type="submission" date="2019-10" db="EMBL/GenBank/DDBJ databases">
        <title>Gracilibacillus salitolerans sp. nov., a moderate halophile isolated from a saline soil in northwest China.</title>
        <authorList>
            <person name="Gan L."/>
        </authorList>
    </citation>
    <scope>NUCLEOTIDE SEQUENCE [LARGE SCALE GENOMIC DNA]</scope>
    <source>
        <strain evidence="1 2">TP2-8</strain>
    </source>
</reference>
<organism evidence="1 2">
    <name type="scientific">Gracilibacillus thailandensis</name>
    <dbReference type="NCBI Taxonomy" id="563735"/>
    <lineage>
        <taxon>Bacteria</taxon>
        <taxon>Bacillati</taxon>
        <taxon>Bacillota</taxon>
        <taxon>Bacilli</taxon>
        <taxon>Bacillales</taxon>
        <taxon>Bacillaceae</taxon>
        <taxon>Gracilibacillus</taxon>
    </lineage>
</organism>
<comment type="caution">
    <text evidence="1">The sequence shown here is derived from an EMBL/GenBank/DDBJ whole genome shotgun (WGS) entry which is preliminary data.</text>
</comment>
<keyword evidence="2" id="KW-1185">Reference proteome</keyword>
<dbReference type="AlphaFoldDB" id="A0A6N7R5C3"/>
<evidence type="ECO:0000313" key="1">
    <source>
        <dbReference type="EMBL" id="MRI68405.1"/>
    </source>
</evidence>
<sequence>MAIFRGSMEGYLYTFVSEYAVDSHVKIKDPATGKVYQFMLEKERSVLSALGEKTPTSRNEKE</sequence>